<evidence type="ECO:0000259" key="6">
    <source>
        <dbReference type="Pfam" id="PF04003"/>
    </source>
</evidence>
<evidence type="ECO:0000256" key="2">
    <source>
        <dbReference type="ARBA" id="ARBA00022574"/>
    </source>
</evidence>
<comment type="similarity">
    <text evidence="1">Belongs to the WD repeat PWP2 family.</text>
</comment>
<feature type="compositionally biased region" description="Basic residues" evidence="5">
    <location>
        <begin position="1067"/>
        <end position="1076"/>
    </location>
</feature>
<feature type="repeat" description="WD" evidence="4">
    <location>
        <begin position="505"/>
        <end position="541"/>
    </location>
</feature>
<dbReference type="Gene3D" id="2.130.10.10">
    <property type="entry name" value="YVTN repeat-like/Quinoprotein amine dehydrogenase"/>
    <property type="match status" value="3"/>
</dbReference>
<name>A0A7S4VDS4_9DINO</name>
<dbReference type="InterPro" id="IPR027145">
    <property type="entry name" value="PWP2"/>
</dbReference>
<protein>
    <recommendedName>
        <fullName evidence="6">Small-subunit processome Utp12 domain-containing protein</fullName>
    </recommendedName>
</protein>
<feature type="repeat" description="WD" evidence="4">
    <location>
        <begin position="138"/>
        <end position="170"/>
    </location>
</feature>
<feature type="repeat" description="WD" evidence="4">
    <location>
        <begin position="417"/>
        <end position="458"/>
    </location>
</feature>
<feature type="domain" description="Small-subunit processome Utp12" evidence="6">
    <location>
        <begin position="829"/>
        <end position="954"/>
    </location>
</feature>
<dbReference type="Pfam" id="PF00400">
    <property type="entry name" value="WD40"/>
    <property type="match status" value="3"/>
</dbReference>
<evidence type="ECO:0000256" key="5">
    <source>
        <dbReference type="SAM" id="MobiDB-lite"/>
    </source>
</evidence>
<feature type="compositionally biased region" description="Acidic residues" evidence="5">
    <location>
        <begin position="1044"/>
        <end position="1062"/>
    </location>
</feature>
<dbReference type="SMART" id="SM00320">
    <property type="entry name" value="WD40"/>
    <property type="match status" value="11"/>
</dbReference>
<feature type="compositionally biased region" description="Low complexity" evidence="5">
    <location>
        <begin position="1010"/>
        <end position="1025"/>
    </location>
</feature>
<feature type="region of interest" description="Disordered" evidence="5">
    <location>
        <begin position="219"/>
        <end position="238"/>
    </location>
</feature>
<reference evidence="7" key="1">
    <citation type="submission" date="2021-01" db="EMBL/GenBank/DDBJ databases">
        <authorList>
            <person name="Corre E."/>
            <person name="Pelletier E."/>
            <person name="Niang G."/>
            <person name="Scheremetjew M."/>
            <person name="Finn R."/>
            <person name="Kale V."/>
            <person name="Holt S."/>
            <person name="Cochrane G."/>
            <person name="Meng A."/>
            <person name="Brown T."/>
            <person name="Cohen L."/>
        </authorList>
    </citation>
    <scope>NUCLEOTIDE SEQUENCE</scope>
    <source>
        <strain evidence="7">CCMP3105</strain>
    </source>
</reference>
<dbReference type="GO" id="GO:0000028">
    <property type="term" value="P:ribosomal small subunit assembly"/>
    <property type="evidence" value="ECO:0007669"/>
    <property type="project" value="TreeGrafter"/>
</dbReference>
<dbReference type="PANTHER" id="PTHR19858">
    <property type="entry name" value="WD40 REPEAT PROTEIN"/>
    <property type="match status" value="1"/>
</dbReference>
<feature type="compositionally biased region" description="Polar residues" evidence="5">
    <location>
        <begin position="1077"/>
        <end position="1087"/>
    </location>
</feature>
<dbReference type="PROSITE" id="PS00678">
    <property type="entry name" value="WD_REPEATS_1"/>
    <property type="match status" value="1"/>
</dbReference>
<evidence type="ECO:0000313" key="7">
    <source>
        <dbReference type="EMBL" id="CAE4605206.1"/>
    </source>
</evidence>
<dbReference type="AlphaFoldDB" id="A0A7S4VDS4"/>
<dbReference type="InterPro" id="IPR036322">
    <property type="entry name" value="WD40_repeat_dom_sf"/>
</dbReference>
<gene>
    <name evidence="7" type="ORF">AMON00008_LOCUS31027</name>
</gene>
<proteinExistence type="inferred from homology"/>
<dbReference type="Pfam" id="PF04003">
    <property type="entry name" value="Utp12"/>
    <property type="match status" value="1"/>
</dbReference>
<dbReference type="InterPro" id="IPR015943">
    <property type="entry name" value="WD40/YVTN_repeat-like_dom_sf"/>
</dbReference>
<evidence type="ECO:0000256" key="3">
    <source>
        <dbReference type="ARBA" id="ARBA00022737"/>
    </source>
</evidence>
<dbReference type="InterPro" id="IPR007148">
    <property type="entry name" value="SSU_processome_Utp12"/>
</dbReference>
<keyword evidence="3" id="KW-0677">Repeat</keyword>
<dbReference type="EMBL" id="HBNR01044583">
    <property type="protein sequence ID" value="CAE4605206.1"/>
    <property type="molecule type" value="Transcribed_RNA"/>
</dbReference>
<dbReference type="SUPFAM" id="SSF50978">
    <property type="entry name" value="WD40 repeat-like"/>
    <property type="match status" value="3"/>
</dbReference>
<evidence type="ECO:0000256" key="1">
    <source>
        <dbReference type="ARBA" id="ARBA00010226"/>
    </source>
</evidence>
<feature type="region of interest" description="Disordered" evidence="5">
    <location>
        <begin position="986"/>
        <end position="1087"/>
    </location>
</feature>
<dbReference type="PANTHER" id="PTHR19858:SF0">
    <property type="entry name" value="PERIODIC TRYPTOPHAN PROTEIN 2 HOMOLOG"/>
    <property type="match status" value="1"/>
</dbReference>
<dbReference type="GO" id="GO:0000462">
    <property type="term" value="P:maturation of SSU-rRNA from tricistronic rRNA transcript (SSU-rRNA, 5.8S rRNA, LSU-rRNA)"/>
    <property type="evidence" value="ECO:0007669"/>
    <property type="project" value="TreeGrafter"/>
</dbReference>
<evidence type="ECO:0000256" key="4">
    <source>
        <dbReference type="PROSITE-ProRule" id="PRU00221"/>
    </source>
</evidence>
<dbReference type="GO" id="GO:0032040">
    <property type="term" value="C:small-subunit processome"/>
    <property type="evidence" value="ECO:0007669"/>
    <property type="project" value="TreeGrafter"/>
</dbReference>
<dbReference type="PROSITE" id="PS50082">
    <property type="entry name" value="WD_REPEATS_2"/>
    <property type="match status" value="3"/>
</dbReference>
<dbReference type="PROSITE" id="PS50294">
    <property type="entry name" value="WD_REPEATS_REGION"/>
    <property type="match status" value="3"/>
</dbReference>
<accession>A0A7S4VDS4</accession>
<sequence>MQSYRFSNLLGATYKGGSVQFTPDGNTLLSPVGNRVNCVDLVQGRCSTLKPETVEDIRVFDLSPDGRLLLCVDLAGRGMLVNFVRGSVLQRIGFKAVVHAAKWSPDSNWLAVAAGRHLVLWRAPSIRVGWQFMQHRKLGGHQDDLLDVSWAPNSRFLVTCSKDMTVRIWSTVAEDGFEPISLVEHRSMVRGAFFSADIRHIYSLSRDGVLVTLRYDETPAKPEKEAEPQEGDPPKTAATAQDLARRPLYCRPGTWTVAGKAYCTSTHKQKVTRCAYDAGSRLFAAGFSGGIFMLFEMPEMQALQTLSLGSHALDSVALGANGDWLAVGSAEVGQLLVWEWRSETYVLKQQGHHWGIQCVAFSPAAGSSLKHQRSLANVEARPEDKGSMMGGRLVATGGYDGKVKLFNSQTGLCFVTFAEHTAPISALCFTPQGNAVLSASKDGSVRAFDLLRYRNFRTFVSPDGLCQFSGIAVDSGGEIVAASTSSGSYAIYVWSIQTGNVLEVLTAHESYVQSLQFSPSASHPGQLISGGWDGKVCVWDLYATKGGSAEPLRCPGSVLSVAFDPRANDVCAASCMSGQVLFWNTSTAQHLGSIEGLRDIQSARQWHDVFAASHSKGKRGGGRDTFKHGPDTVNLNQHFNSIAYARSGELLVCSSKNSPMCCLYDTTSYMLAAKVTLTTNRSLSGTKMILFGRDVTEDGVQLKLLDLSDEEADDEELARAQQRKRQATSLPGVSVGEAKDMYSERELHVWGVAFSADSQQFAAATTHGVFVFSADLGLGTPSSAASLFGGEISRFAPQMLTKNVSAPAVLQALSAGDLSRAMILALALNDYGLLRKVYQSVPRASIPLVISSIGSPLLPALIWFLGAELKPVTGTPHFQFHVHWVLALIDLHFQTLLEMSAGKTTERTGTMLEAAAASRSDVVALCLGLLVELSQRHSTMAKTFESNRYLLRYLGSMPIKEEAEAAAAAAKEAAASRINPARIEAAAQEARHRREQASSAKAAKSEEADGAAAAEDAEAAIPAGSKPLRKRRRSAAATAAEATETAEEAELAEAAEAAEEPAEAPGKKKKKKRRRQTGTSAASVEDE</sequence>
<dbReference type="GO" id="GO:0034388">
    <property type="term" value="C:Pwp2p-containing subcomplex of 90S preribosome"/>
    <property type="evidence" value="ECO:0007669"/>
    <property type="project" value="TreeGrafter"/>
</dbReference>
<organism evidence="7">
    <name type="scientific">Alexandrium monilatum</name>
    <dbReference type="NCBI Taxonomy" id="311494"/>
    <lineage>
        <taxon>Eukaryota</taxon>
        <taxon>Sar</taxon>
        <taxon>Alveolata</taxon>
        <taxon>Dinophyceae</taxon>
        <taxon>Gonyaulacales</taxon>
        <taxon>Pyrocystaceae</taxon>
        <taxon>Alexandrium</taxon>
    </lineage>
</organism>
<dbReference type="InterPro" id="IPR001680">
    <property type="entry name" value="WD40_rpt"/>
</dbReference>
<dbReference type="CDD" id="cd00200">
    <property type="entry name" value="WD40"/>
    <property type="match status" value="1"/>
</dbReference>
<dbReference type="InterPro" id="IPR019775">
    <property type="entry name" value="WD40_repeat_CS"/>
</dbReference>
<keyword evidence="2 4" id="KW-0853">WD repeat</keyword>